<evidence type="ECO:0000256" key="1">
    <source>
        <dbReference type="SAM" id="MobiDB-lite"/>
    </source>
</evidence>
<sequence>MRMSQSPSLPNAESPPTIPDSDHIHASESQTTLWERIRSVVGFSTPTTENTSLTPSSVPSDDLVISFYCDSLFLFSFT</sequence>
<gene>
    <name evidence="2" type="ORF">PXEA_LOCUS25574</name>
</gene>
<feature type="region of interest" description="Disordered" evidence="1">
    <location>
        <begin position="1"/>
        <end position="30"/>
    </location>
</feature>
<reference evidence="2" key="1">
    <citation type="submission" date="2018-11" db="EMBL/GenBank/DDBJ databases">
        <authorList>
            <consortium name="Pathogen Informatics"/>
        </authorList>
    </citation>
    <scope>NUCLEOTIDE SEQUENCE</scope>
</reference>
<keyword evidence="3" id="KW-1185">Reference proteome</keyword>
<feature type="compositionally biased region" description="Polar residues" evidence="1">
    <location>
        <begin position="1"/>
        <end position="11"/>
    </location>
</feature>
<comment type="caution">
    <text evidence="2">The sequence shown here is derived from an EMBL/GenBank/DDBJ whole genome shotgun (WGS) entry which is preliminary data.</text>
</comment>
<dbReference type="Proteomes" id="UP000784294">
    <property type="component" value="Unassembled WGS sequence"/>
</dbReference>
<accession>A0A3S5FFJ1</accession>
<dbReference type="EMBL" id="CAAALY010130669">
    <property type="protein sequence ID" value="VEL32134.1"/>
    <property type="molecule type" value="Genomic_DNA"/>
</dbReference>
<dbReference type="AlphaFoldDB" id="A0A3S5FFJ1"/>
<protein>
    <submittedName>
        <fullName evidence="2">Uncharacterized protein</fullName>
    </submittedName>
</protein>
<organism evidence="2 3">
    <name type="scientific">Protopolystoma xenopodis</name>
    <dbReference type="NCBI Taxonomy" id="117903"/>
    <lineage>
        <taxon>Eukaryota</taxon>
        <taxon>Metazoa</taxon>
        <taxon>Spiralia</taxon>
        <taxon>Lophotrochozoa</taxon>
        <taxon>Platyhelminthes</taxon>
        <taxon>Monogenea</taxon>
        <taxon>Polyopisthocotylea</taxon>
        <taxon>Polystomatidea</taxon>
        <taxon>Polystomatidae</taxon>
        <taxon>Protopolystoma</taxon>
    </lineage>
</organism>
<proteinExistence type="predicted"/>
<evidence type="ECO:0000313" key="3">
    <source>
        <dbReference type="Proteomes" id="UP000784294"/>
    </source>
</evidence>
<evidence type="ECO:0000313" key="2">
    <source>
        <dbReference type="EMBL" id="VEL32134.1"/>
    </source>
</evidence>
<name>A0A3S5FFJ1_9PLAT</name>